<evidence type="ECO:0000256" key="3">
    <source>
        <dbReference type="ARBA" id="ARBA00022692"/>
    </source>
</evidence>
<dbReference type="InterPro" id="IPR036318">
    <property type="entry name" value="FAD-bd_PCMH-like_sf"/>
</dbReference>
<proteinExistence type="predicted"/>
<dbReference type="GO" id="GO:0071949">
    <property type="term" value="F:FAD binding"/>
    <property type="evidence" value="ECO:0007669"/>
    <property type="project" value="InterPro"/>
</dbReference>
<evidence type="ECO:0000256" key="6">
    <source>
        <dbReference type="ARBA" id="ARBA00023136"/>
    </source>
</evidence>
<dbReference type="InterPro" id="IPR006094">
    <property type="entry name" value="Oxid_FAD_bind_N"/>
</dbReference>
<dbReference type="SUPFAM" id="SSF56176">
    <property type="entry name" value="FAD-binding/transporter-associated domain-like"/>
    <property type="match status" value="1"/>
</dbReference>
<protein>
    <recommendedName>
        <fullName evidence="2">Delta(24)-sterol reductase</fullName>
        <ecNumber evidence="2">1.3.1.72</ecNumber>
    </recommendedName>
</protein>
<keyword evidence="4 8" id="KW-1133">Transmembrane helix</keyword>
<evidence type="ECO:0000256" key="1">
    <source>
        <dbReference type="ARBA" id="ARBA00004167"/>
    </source>
</evidence>
<dbReference type="OrthoDB" id="415825at2759"/>
<name>W7TLP5_9STRA</name>
<keyword evidence="3 8" id="KW-0812">Transmembrane</keyword>
<dbReference type="InterPro" id="IPR016166">
    <property type="entry name" value="FAD-bd_PCMH"/>
</dbReference>
<evidence type="ECO:0000313" key="10">
    <source>
        <dbReference type="EMBL" id="EWM21649.1"/>
    </source>
</evidence>
<dbReference type="GO" id="GO:0008202">
    <property type="term" value="P:steroid metabolic process"/>
    <property type="evidence" value="ECO:0007669"/>
    <property type="project" value="TreeGrafter"/>
</dbReference>
<evidence type="ECO:0000256" key="7">
    <source>
        <dbReference type="SAM" id="MobiDB-lite"/>
    </source>
</evidence>
<dbReference type="Pfam" id="PF01565">
    <property type="entry name" value="FAD_binding_4"/>
    <property type="match status" value="1"/>
</dbReference>
<comment type="caution">
    <text evidence="10">The sequence shown here is derived from an EMBL/GenBank/DDBJ whole genome shotgun (WGS) entry which is preliminary data.</text>
</comment>
<gene>
    <name evidence="10" type="ORF">Naga_100012g52</name>
</gene>
<dbReference type="PANTHER" id="PTHR10801:SF0">
    <property type="entry name" value="DELTA(24)-STEROL REDUCTASE"/>
    <property type="match status" value="1"/>
</dbReference>
<keyword evidence="11" id="KW-1185">Reference proteome</keyword>
<dbReference type="Gene3D" id="3.30.465.10">
    <property type="match status" value="1"/>
</dbReference>
<feature type="region of interest" description="Disordered" evidence="7">
    <location>
        <begin position="284"/>
        <end position="325"/>
    </location>
</feature>
<evidence type="ECO:0000256" key="8">
    <source>
        <dbReference type="SAM" id="Phobius"/>
    </source>
</evidence>
<keyword evidence="5" id="KW-0560">Oxidoreductase</keyword>
<dbReference type="FunFam" id="3.30.465.10:FF:000006">
    <property type="entry name" value="Delta(24)-sterol reductase"/>
    <property type="match status" value="1"/>
</dbReference>
<reference evidence="10 11" key="1">
    <citation type="journal article" date="2014" name="Mol. Plant">
        <title>Chromosome Scale Genome Assembly and Transcriptome Profiling of Nannochloropsis gaditana in Nitrogen Depletion.</title>
        <authorList>
            <person name="Corteggiani Carpinelli E."/>
            <person name="Telatin A."/>
            <person name="Vitulo N."/>
            <person name="Forcato C."/>
            <person name="D'Angelo M."/>
            <person name="Schiavon R."/>
            <person name="Vezzi A."/>
            <person name="Giacometti G.M."/>
            <person name="Morosinotto T."/>
            <person name="Valle G."/>
        </authorList>
    </citation>
    <scope>NUCLEOTIDE SEQUENCE [LARGE SCALE GENOMIC DNA]</scope>
    <source>
        <strain evidence="10 11">B-31</strain>
    </source>
</reference>
<dbReference type="GO" id="GO:0005737">
    <property type="term" value="C:cytoplasm"/>
    <property type="evidence" value="ECO:0007669"/>
    <property type="project" value="TreeGrafter"/>
</dbReference>
<evidence type="ECO:0000313" key="11">
    <source>
        <dbReference type="Proteomes" id="UP000019335"/>
    </source>
</evidence>
<comment type="subcellular location">
    <subcellularLocation>
        <location evidence="1">Membrane</location>
        <topology evidence="1">Single-pass membrane protein</topology>
    </subcellularLocation>
</comment>
<dbReference type="AlphaFoldDB" id="W7TLP5"/>
<organism evidence="10 11">
    <name type="scientific">Nannochloropsis gaditana</name>
    <dbReference type="NCBI Taxonomy" id="72520"/>
    <lineage>
        <taxon>Eukaryota</taxon>
        <taxon>Sar</taxon>
        <taxon>Stramenopiles</taxon>
        <taxon>Ochrophyta</taxon>
        <taxon>Eustigmatophyceae</taxon>
        <taxon>Eustigmatales</taxon>
        <taxon>Monodopsidaceae</taxon>
        <taxon>Nannochloropsis</taxon>
    </lineage>
</organism>
<dbReference type="GO" id="GO:0050614">
    <property type="term" value="F:Delta24-sterol reductase activity"/>
    <property type="evidence" value="ECO:0007669"/>
    <property type="project" value="UniProtKB-EC"/>
</dbReference>
<feature type="transmembrane region" description="Helical" evidence="8">
    <location>
        <begin position="29"/>
        <end position="50"/>
    </location>
</feature>
<feature type="domain" description="FAD-binding PCMH-type" evidence="9">
    <location>
        <begin position="49"/>
        <end position="235"/>
    </location>
</feature>
<dbReference type="GO" id="GO:0000246">
    <property type="term" value="F:Delta24(24-1) sterol reductase activity"/>
    <property type="evidence" value="ECO:0007669"/>
    <property type="project" value="TreeGrafter"/>
</dbReference>
<sequence>MPQQSKLVSRGQASAREENWFEYMITHHRWVFCIFLLMPLSLMFDIALYIRNGLQFYMRNWAPKHHDAKVEDIKKQIREWALHDGKNKLCTARPGWQTMSLRVGKYKKTFRKIKLDLHDILSINTSGPAPSVRVEPLVTMGQLTAALLSLGWTVPVLPELDDLTVGGLIAGVGVESSSHIYGLFQHICMQFEVALADGSVVFCSPEKNPELFYNIPWSHGTLGFLLSAEIRIIPAKPYVKLQYYAFTNGKEALTMFERESRKGVRRPALAGTQVALSEFAEGRAVEPRGGKEVNGGTGGPTGKGEGDVPSPSSTSGGRVGRREDAGGEDAADFVEALAFSKEHVVVMVGTMVDKPTGRREAGKVNAIGKFWKPWFFKHVESFLAKGSSEMKGKDVEAVGEEYIPLRHYYHRHSKSLFWEIQDIIPFGNHPLFRYLFGWMMPPRISLLKLTQTEALRKLYEEHHVVQDMLVPVKDLGESLDCFEEVFSVYPLWLCPMRIPKNPDFRKHGGFIRPLEDGDEMFVDVGAYGNPSMEGFNAREACRKAEDFVRAKKGYQMMYADSFMSREEFREMFDHGKYDELRRKMDRCLQAFPEVYDKVSKAARV</sequence>
<accession>W7TLP5</accession>
<evidence type="ECO:0000256" key="4">
    <source>
        <dbReference type="ARBA" id="ARBA00022989"/>
    </source>
</evidence>
<dbReference type="InterPro" id="IPR040165">
    <property type="entry name" value="Diminuto-like"/>
</dbReference>
<dbReference type="InterPro" id="IPR016169">
    <property type="entry name" value="FAD-bd_PCMH_sub2"/>
</dbReference>
<evidence type="ECO:0000259" key="9">
    <source>
        <dbReference type="PROSITE" id="PS51387"/>
    </source>
</evidence>
<dbReference type="Proteomes" id="UP000019335">
    <property type="component" value="Unassembled WGS sequence"/>
</dbReference>
<evidence type="ECO:0000256" key="2">
    <source>
        <dbReference type="ARBA" id="ARBA00012405"/>
    </source>
</evidence>
<dbReference type="GO" id="GO:0016020">
    <property type="term" value="C:membrane"/>
    <property type="evidence" value="ECO:0007669"/>
    <property type="project" value="UniProtKB-SubCell"/>
</dbReference>
<dbReference type="EMBL" id="AZIL01002442">
    <property type="protein sequence ID" value="EWM21649.1"/>
    <property type="molecule type" value="Genomic_DNA"/>
</dbReference>
<dbReference type="PANTHER" id="PTHR10801">
    <property type="entry name" value="24-DEHYDROCHOLESTEROL REDUCTASE"/>
    <property type="match status" value="1"/>
</dbReference>
<dbReference type="EC" id="1.3.1.72" evidence="2"/>
<dbReference type="PROSITE" id="PS51387">
    <property type="entry name" value="FAD_PCMH"/>
    <property type="match status" value="1"/>
</dbReference>
<feature type="compositionally biased region" description="Gly residues" evidence="7">
    <location>
        <begin position="292"/>
        <end position="303"/>
    </location>
</feature>
<evidence type="ECO:0000256" key="5">
    <source>
        <dbReference type="ARBA" id="ARBA00023002"/>
    </source>
</evidence>
<keyword evidence="6 8" id="KW-0472">Membrane</keyword>